<dbReference type="GO" id="GO:0048240">
    <property type="term" value="P:sperm capacitation"/>
    <property type="evidence" value="ECO:0007669"/>
    <property type="project" value="InterPro"/>
</dbReference>
<dbReference type="InterPro" id="IPR051666">
    <property type="entry name" value="SP_Capacitation_Regulator"/>
</dbReference>
<dbReference type="GO" id="GO:0005615">
    <property type="term" value="C:extracellular space"/>
    <property type="evidence" value="ECO:0007669"/>
    <property type="project" value="InterPro"/>
</dbReference>
<dbReference type="EMBL" id="AJ582014">
    <property type="protein sequence ID" value="CAE46517.1"/>
    <property type="molecule type" value="mRNA"/>
</dbReference>
<dbReference type="SMART" id="SM00059">
    <property type="entry name" value="FN2"/>
    <property type="match status" value="2"/>
</dbReference>
<feature type="disulfide bond" evidence="7">
    <location>
        <begin position="103"/>
        <end position="130"/>
    </location>
</feature>
<dbReference type="GO" id="GO:1902492">
    <property type="term" value="P:positive regulation of sperm capacitation"/>
    <property type="evidence" value="ECO:0007669"/>
    <property type="project" value="UniProtKB-ARBA"/>
</dbReference>
<keyword evidence="3" id="KW-0964">Secreted</keyword>
<dbReference type="SUPFAM" id="SSF57440">
    <property type="entry name" value="Kringle-like"/>
    <property type="match status" value="2"/>
</dbReference>
<dbReference type="PANTHER" id="PTHR22918:SF3">
    <property type="entry name" value="SEMINAL PLASMA PROTEIN HSP-1"/>
    <property type="match status" value="1"/>
</dbReference>
<dbReference type="InterPro" id="IPR013806">
    <property type="entry name" value="Kringle-like"/>
</dbReference>
<keyword evidence="5 7" id="KW-1015">Disulfide bond</keyword>
<dbReference type="InterPro" id="IPR036943">
    <property type="entry name" value="FN_type2_sf"/>
</dbReference>
<dbReference type="FunFam" id="2.10.10.10:FF:000005">
    <property type="entry name" value="Epididymal sperm binding protein 1"/>
    <property type="match status" value="1"/>
</dbReference>
<dbReference type="Pfam" id="PF00040">
    <property type="entry name" value="fn2"/>
    <property type="match status" value="2"/>
</dbReference>
<protein>
    <submittedName>
        <fullName evidence="10">Seminal plasma protein 2</fullName>
    </submittedName>
</protein>
<feature type="domain" description="Fibronectin type-II" evidence="9">
    <location>
        <begin position="39"/>
        <end position="83"/>
    </location>
</feature>
<comment type="subcellular location">
    <subcellularLocation>
        <location evidence="1">Secreted</location>
    </subcellularLocation>
</comment>
<dbReference type="FunFam" id="2.10.10.10:FF:000003">
    <property type="entry name" value="binder of sperm protein homolog 1"/>
    <property type="match status" value="1"/>
</dbReference>
<dbReference type="PRINTS" id="PR00013">
    <property type="entry name" value="FNTYPEII"/>
</dbReference>
<dbReference type="AlphaFoldDB" id="Q70GG4"/>
<gene>
    <name evidence="10" type="primary">spneu</name>
</gene>
<evidence type="ECO:0000256" key="2">
    <source>
        <dbReference type="ARBA" id="ARBA00010011"/>
    </source>
</evidence>
<dbReference type="PROSITE" id="PS00023">
    <property type="entry name" value="FN2_1"/>
    <property type="match status" value="1"/>
</dbReference>
<sequence length="158" mass="18565">MALQLGVFLIWAGVCIFLQLDHVDGDQQQIVNDHSSTRKPDNKCVFPFKYQGRQYYDCTRTDSFHRWCSLTENYSGKWRYCVAEDYAKCFFPFVYRGRTYHTCTTDGSFFLIPWCSVTPNYDRDGGWKYCMCTVHLTHGHECNEAFEICVKKIKKSQA</sequence>
<evidence type="ECO:0000256" key="3">
    <source>
        <dbReference type="ARBA" id="ARBA00022525"/>
    </source>
</evidence>
<feature type="signal peptide" evidence="8">
    <location>
        <begin position="1"/>
        <end position="25"/>
    </location>
</feature>
<dbReference type="InterPro" id="IPR016356">
    <property type="entry name" value="Seminal_plasma_PDC-109-like"/>
</dbReference>
<evidence type="ECO:0000256" key="5">
    <source>
        <dbReference type="ARBA" id="ARBA00023157"/>
    </source>
</evidence>
<dbReference type="PROSITE" id="PS51092">
    <property type="entry name" value="FN2_2"/>
    <property type="match status" value="2"/>
</dbReference>
<dbReference type="CDD" id="cd00062">
    <property type="entry name" value="FN2"/>
    <property type="match status" value="2"/>
</dbReference>
<evidence type="ECO:0000256" key="8">
    <source>
        <dbReference type="SAM" id="SignalP"/>
    </source>
</evidence>
<evidence type="ECO:0000259" key="9">
    <source>
        <dbReference type="PROSITE" id="PS51092"/>
    </source>
</evidence>
<keyword evidence="6" id="KW-0278">Fertilization</keyword>
<evidence type="ECO:0000256" key="4">
    <source>
        <dbReference type="ARBA" id="ARBA00022737"/>
    </source>
</evidence>
<evidence type="ECO:0000256" key="6">
    <source>
        <dbReference type="ARBA" id="ARBA00023279"/>
    </source>
</evidence>
<dbReference type="GO" id="GO:0007338">
    <property type="term" value="P:single fertilization"/>
    <property type="evidence" value="ECO:0007669"/>
    <property type="project" value="UniProtKB-KW"/>
</dbReference>
<feature type="domain" description="Fibronectin type-II" evidence="9">
    <location>
        <begin position="84"/>
        <end position="132"/>
    </location>
</feature>
<proteinExistence type="evidence at transcript level"/>
<dbReference type="InterPro" id="IPR000562">
    <property type="entry name" value="FN_type2_dom"/>
</dbReference>
<comment type="similarity">
    <text evidence="2">Belongs to the seminal plasma protein family.</text>
</comment>
<dbReference type="PIRSF" id="PIRSF002541">
    <property type="entry name" value="Seminal_plasma_PDC-109"/>
    <property type="match status" value="1"/>
</dbReference>
<reference evidence="10" key="1">
    <citation type="submission" date="2003-09" db="EMBL/GenBank/DDBJ databases">
        <title>Structural and molecular characterization of equine Fn2-module proteins.</title>
        <authorList>
            <person name="Eklasi-Hundsrieser M."/>
            <person name="Hess O."/>
            <person name="Schaefer B."/>
            <person name="Kirchhoff C."/>
            <person name="Toepfer-Petersen E."/>
        </authorList>
    </citation>
    <scope>NUCLEOTIDE SEQUENCE</scope>
    <source>
        <tissue evidence="10">Ampulla vas deferens</tissue>
    </source>
</reference>
<feature type="chain" id="PRO_5004283153" evidence="8">
    <location>
        <begin position="26"/>
        <end position="158"/>
    </location>
</feature>
<accession>Q70GG4</accession>
<comment type="caution">
    <text evidence="7">Lacks conserved residue(s) required for the propagation of feature annotation.</text>
</comment>
<feature type="disulfide bond" evidence="7">
    <location>
        <begin position="89"/>
        <end position="115"/>
    </location>
</feature>
<keyword evidence="4" id="KW-0677">Repeat</keyword>
<evidence type="ECO:0000313" key="10">
    <source>
        <dbReference type="EMBL" id="CAE46517.1"/>
    </source>
</evidence>
<name>Q70GG4_HORSE</name>
<evidence type="ECO:0000256" key="1">
    <source>
        <dbReference type="ARBA" id="ARBA00004613"/>
    </source>
</evidence>
<organism evidence="10">
    <name type="scientific">Equus caballus</name>
    <name type="common">Horse</name>
    <dbReference type="NCBI Taxonomy" id="9796"/>
    <lineage>
        <taxon>Eukaryota</taxon>
        <taxon>Metazoa</taxon>
        <taxon>Chordata</taxon>
        <taxon>Craniata</taxon>
        <taxon>Vertebrata</taxon>
        <taxon>Euteleostomi</taxon>
        <taxon>Mammalia</taxon>
        <taxon>Eutheria</taxon>
        <taxon>Laurasiatheria</taxon>
        <taxon>Perissodactyla</taxon>
        <taxon>Equidae</taxon>
        <taxon>Equus</taxon>
    </lineage>
</organism>
<dbReference type="PANTHER" id="PTHR22918">
    <property type="entry name" value="SEMINAL PLASMA PROTEIN"/>
    <property type="match status" value="1"/>
</dbReference>
<dbReference type="GO" id="GO:0033700">
    <property type="term" value="P:phospholipid efflux"/>
    <property type="evidence" value="ECO:0007669"/>
    <property type="project" value="UniProtKB-ARBA"/>
</dbReference>
<dbReference type="Gene3D" id="2.10.10.10">
    <property type="entry name" value="Fibronectin, type II, collagen-binding"/>
    <property type="match status" value="2"/>
</dbReference>
<evidence type="ECO:0000256" key="7">
    <source>
        <dbReference type="PROSITE-ProRule" id="PRU00479"/>
    </source>
</evidence>
<keyword evidence="8" id="KW-0732">Signal</keyword>